<reference evidence="12" key="3">
    <citation type="submission" date="2025-09" db="UniProtKB">
        <authorList>
            <consortium name="Ensembl"/>
        </authorList>
    </citation>
    <scope>IDENTIFICATION</scope>
</reference>
<dbReference type="GeneTree" id="ENSGT00940000175037"/>
<dbReference type="AlphaFoldDB" id="A0A3B4D0W3"/>
<dbReference type="InterPro" id="IPR013106">
    <property type="entry name" value="Ig_V-set"/>
</dbReference>
<reference evidence="12 13" key="1">
    <citation type="submission" date="2020-10" db="EMBL/GenBank/DDBJ databases">
        <title>Pygocentrus nattereri (red-bellied piranha) genome, fPygNat1, primary haplotype.</title>
        <authorList>
            <person name="Myers G."/>
            <person name="Meyer A."/>
            <person name="Karagic N."/>
            <person name="Pippel M."/>
            <person name="Winkler S."/>
            <person name="Tracey A."/>
            <person name="Wood J."/>
            <person name="Formenti G."/>
            <person name="Howe K."/>
            <person name="Fedrigo O."/>
            <person name="Jarvis E.D."/>
        </authorList>
    </citation>
    <scope>NUCLEOTIDE SEQUENCE [LARGE SCALE GENOMIC DNA]</scope>
</reference>
<keyword evidence="2" id="KW-1003">Cell membrane</keyword>
<evidence type="ECO:0000256" key="1">
    <source>
        <dbReference type="ARBA" id="ARBA00004251"/>
    </source>
</evidence>
<evidence type="ECO:0000256" key="3">
    <source>
        <dbReference type="ARBA" id="ARBA00022692"/>
    </source>
</evidence>
<dbReference type="PANTHER" id="PTHR25466:SF11">
    <property type="entry name" value="GALECTIN 17-RELATED"/>
    <property type="match status" value="1"/>
</dbReference>
<evidence type="ECO:0000256" key="5">
    <source>
        <dbReference type="ARBA" id="ARBA00022989"/>
    </source>
</evidence>
<dbReference type="GO" id="GO:0007166">
    <property type="term" value="P:cell surface receptor signaling pathway"/>
    <property type="evidence" value="ECO:0007669"/>
    <property type="project" value="TreeGrafter"/>
</dbReference>
<dbReference type="PROSITE" id="PS50835">
    <property type="entry name" value="IG_LIKE"/>
    <property type="match status" value="1"/>
</dbReference>
<evidence type="ECO:0000313" key="12">
    <source>
        <dbReference type="Ensembl" id="ENSPNAP00000017947.2"/>
    </source>
</evidence>
<dbReference type="InterPro" id="IPR003599">
    <property type="entry name" value="Ig_sub"/>
</dbReference>
<keyword evidence="10" id="KW-0393">Immunoglobulin domain</keyword>
<comment type="subcellular location">
    <subcellularLocation>
        <location evidence="1">Cell membrane</location>
        <topology evidence="1">Single-pass type I membrane protein</topology>
    </subcellularLocation>
</comment>
<dbReference type="SMART" id="SM00409">
    <property type="entry name" value="IG"/>
    <property type="match status" value="1"/>
</dbReference>
<proteinExistence type="predicted"/>
<keyword evidence="8" id="KW-0675">Receptor</keyword>
<dbReference type="Pfam" id="PF07686">
    <property type="entry name" value="V-set"/>
    <property type="match status" value="1"/>
</dbReference>
<dbReference type="InterPro" id="IPR051713">
    <property type="entry name" value="T-cell_Activation_Regulation"/>
</dbReference>
<evidence type="ECO:0000256" key="7">
    <source>
        <dbReference type="ARBA" id="ARBA00023157"/>
    </source>
</evidence>
<keyword evidence="9" id="KW-0325">Glycoprotein</keyword>
<dbReference type="PANTHER" id="PTHR25466">
    <property type="entry name" value="T-LYMPHOCYTE ACTIVATION ANTIGEN"/>
    <property type="match status" value="1"/>
</dbReference>
<keyword evidence="13" id="KW-1185">Reference proteome</keyword>
<evidence type="ECO:0000256" key="6">
    <source>
        <dbReference type="ARBA" id="ARBA00023136"/>
    </source>
</evidence>
<evidence type="ECO:0000259" key="11">
    <source>
        <dbReference type="PROSITE" id="PS50835"/>
    </source>
</evidence>
<accession>A0A3B4D0W3</accession>
<dbReference type="GO" id="GO:0071222">
    <property type="term" value="P:cellular response to lipopolysaccharide"/>
    <property type="evidence" value="ECO:0007669"/>
    <property type="project" value="TreeGrafter"/>
</dbReference>
<dbReference type="Proteomes" id="UP001501920">
    <property type="component" value="Chromosome 11"/>
</dbReference>
<dbReference type="Gene3D" id="2.60.40.10">
    <property type="entry name" value="Immunoglobulins"/>
    <property type="match status" value="1"/>
</dbReference>
<keyword evidence="3" id="KW-0812">Transmembrane</keyword>
<keyword evidence="6" id="KW-0472">Membrane</keyword>
<protein>
    <recommendedName>
        <fullName evidence="11">Ig-like domain-containing protein</fullName>
    </recommendedName>
</protein>
<reference evidence="12" key="2">
    <citation type="submission" date="2025-08" db="UniProtKB">
        <authorList>
            <consortium name="Ensembl"/>
        </authorList>
    </citation>
    <scope>IDENTIFICATION</scope>
</reference>
<keyword evidence="5" id="KW-1133">Transmembrane helix</keyword>
<dbReference type="InterPro" id="IPR007110">
    <property type="entry name" value="Ig-like_dom"/>
</dbReference>
<evidence type="ECO:0000313" key="13">
    <source>
        <dbReference type="Proteomes" id="UP001501920"/>
    </source>
</evidence>
<sequence>MPSFSPLVSAKPQINISAKVGSLVLLPCDFSSKLSSIQKPHIEWSISSETVFERGGNESFQGYSYEDRVDVPEDKLSHGNGSLVLKDVRHADERIYKCKLKMKTGRQNKWVFIQAVSLSVEGKDVMLRGTDIRSSVYVGLYCYGLSCTENCYTNSSKCVECEQYSNVTFIFFVQNFQLPQNQLRRVSI</sequence>
<dbReference type="InterPro" id="IPR013783">
    <property type="entry name" value="Ig-like_fold"/>
</dbReference>
<evidence type="ECO:0000256" key="9">
    <source>
        <dbReference type="ARBA" id="ARBA00023180"/>
    </source>
</evidence>
<organism evidence="12 13">
    <name type="scientific">Pygocentrus nattereri</name>
    <name type="common">Red-bellied piranha</name>
    <dbReference type="NCBI Taxonomy" id="42514"/>
    <lineage>
        <taxon>Eukaryota</taxon>
        <taxon>Metazoa</taxon>
        <taxon>Chordata</taxon>
        <taxon>Craniata</taxon>
        <taxon>Vertebrata</taxon>
        <taxon>Euteleostomi</taxon>
        <taxon>Actinopterygii</taxon>
        <taxon>Neopterygii</taxon>
        <taxon>Teleostei</taxon>
        <taxon>Ostariophysi</taxon>
        <taxon>Characiformes</taxon>
        <taxon>Characoidei</taxon>
        <taxon>Pygocentrus</taxon>
    </lineage>
</organism>
<dbReference type="GO" id="GO:0031295">
    <property type="term" value="P:T cell costimulation"/>
    <property type="evidence" value="ECO:0007669"/>
    <property type="project" value="TreeGrafter"/>
</dbReference>
<keyword evidence="4" id="KW-0732">Signal</keyword>
<evidence type="ECO:0000256" key="2">
    <source>
        <dbReference type="ARBA" id="ARBA00022475"/>
    </source>
</evidence>
<dbReference type="Ensembl" id="ENSPNAT00000027023.2">
    <property type="protein sequence ID" value="ENSPNAP00000017947.2"/>
    <property type="gene ID" value="ENSPNAG00000024281.2"/>
</dbReference>
<dbReference type="GO" id="GO:0009897">
    <property type="term" value="C:external side of plasma membrane"/>
    <property type="evidence" value="ECO:0007669"/>
    <property type="project" value="TreeGrafter"/>
</dbReference>
<dbReference type="GO" id="GO:0042102">
    <property type="term" value="P:positive regulation of T cell proliferation"/>
    <property type="evidence" value="ECO:0007669"/>
    <property type="project" value="TreeGrafter"/>
</dbReference>
<evidence type="ECO:0000256" key="10">
    <source>
        <dbReference type="ARBA" id="ARBA00023319"/>
    </source>
</evidence>
<dbReference type="SUPFAM" id="SSF48726">
    <property type="entry name" value="Immunoglobulin"/>
    <property type="match status" value="1"/>
</dbReference>
<name>A0A3B4D0W3_PYGNA</name>
<dbReference type="GO" id="GO:0006955">
    <property type="term" value="P:immune response"/>
    <property type="evidence" value="ECO:0007669"/>
    <property type="project" value="TreeGrafter"/>
</dbReference>
<feature type="domain" description="Ig-like" evidence="11">
    <location>
        <begin position="6"/>
        <end position="119"/>
    </location>
</feature>
<evidence type="ECO:0000256" key="4">
    <source>
        <dbReference type="ARBA" id="ARBA00022729"/>
    </source>
</evidence>
<dbReference type="InterPro" id="IPR036179">
    <property type="entry name" value="Ig-like_dom_sf"/>
</dbReference>
<evidence type="ECO:0000256" key="8">
    <source>
        <dbReference type="ARBA" id="ARBA00023170"/>
    </source>
</evidence>
<dbReference type="GO" id="GO:0042130">
    <property type="term" value="P:negative regulation of T cell proliferation"/>
    <property type="evidence" value="ECO:0007669"/>
    <property type="project" value="TreeGrafter"/>
</dbReference>
<keyword evidence="7" id="KW-1015">Disulfide bond</keyword>